<feature type="transmembrane region" description="Helical" evidence="1">
    <location>
        <begin position="187"/>
        <end position="209"/>
    </location>
</feature>
<dbReference type="Proteomes" id="UP000635606">
    <property type="component" value="Unassembled WGS sequence"/>
</dbReference>
<feature type="transmembrane region" description="Helical" evidence="1">
    <location>
        <begin position="121"/>
        <end position="143"/>
    </location>
</feature>
<dbReference type="EMBL" id="BOPH01000039">
    <property type="protein sequence ID" value="GIJ68308.1"/>
    <property type="molecule type" value="Genomic_DNA"/>
</dbReference>
<dbReference type="PROSITE" id="PS50883">
    <property type="entry name" value="EAL"/>
    <property type="match status" value="1"/>
</dbReference>
<dbReference type="Gene3D" id="3.30.70.270">
    <property type="match status" value="1"/>
</dbReference>
<evidence type="ECO:0000259" key="2">
    <source>
        <dbReference type="PROSITE" id="PS50883"/>
    </source>
</evidence>
<dbReference type="InterPro" id="IPR029787">
    <property type="entry name" value="Nucleotide_cyclase"/>
</dbReference>
<dbReference type="InterPro" id="IPR000160">
    <property type="entry name" value="GGDEF_dom"/>
</dbReference>
<accession>A0A8J4EBC2</accession>
<dbReference type="Pfam" id="PF00990">
    <property type="entry name" value="GGDEF"/>
    <property type="match status" value="1"/>
</dbReference>
<dbReference type="Pfam" id="PF00563">
    <property type="entry name" value="EAL"/>
    <property type="match status" value="1"/>
</dbReference>
<keyword evidence="1" id="KW-0472">Membrane</keyword>
<dbReference type="CDD" id="cd01949">
    <property type="entry name" value="GGDEF"/>
    <property type="match status" value="1"/>
</dbReference>
<evidence type="ECO:0000259" key="3">
    <source>
        <dbReference type="PROSITE" id="PS50887"/>
    </source>
</evidence>
<evidence type="ECO:0000313" key="4">
    <source>
        <dbReference type="EMBL" id="GIJ68308.1"/>
    </source>
</evidence>
<feature type="transmembrane region" description="Helical" evidence="1">
    <location>
        <begin position="155"/>
        <end position="181"/>
    </location>
</feature>
<dbReference type="SUPFAM" id="SSF55073">
    <property type="entry name" value="Nucleotide cyclase"/>
    <property type="match status" value="1"/>
</dbReference>
<dbReference type="PANTHER" id="PTHR44757:SF2">
    <property type="entry name" value="BIOFILM ARCHITECTURE MAINTENANCE PROTEIN MBAA"/>
    <property type="match status" value="1"/>
</dbReference>
<dbReference type="InterPro" id="IPR035919">
    <property type="entry name" value="EAL_sf"/>
</dbReference>
<feature type="transmembrane region" description="Helical" evidence="1">
    <location>
        <begin position="55"/>
        <end position="73"/>
    </location>
</feature>
<evidence type="ECO:0000313" key="5">
    <source>
        <dbReference type="Proteomes" id="UP000635606"/>
    </source>
</evidence>
<dbReference type="CDD" id="cd01948">
    <property type="entry name" value="EAL"/>
    <property type="match status" value="1"/>
</dbReference>
<dbReference type="PROSITE" id="PS50887">
    <property type="entry name" value="GGDEF"/>
    <property type="match status" value="1"/>
</dbReference>
<dbReference type="SMART" id="SM00052">
    <property type="entry name" value="EAL"/>
    <property type="match status" value="1"/>
</dbReference>
<dbReference type="NCBIfam" id="TIGR00254">
    <property type="entry name" value="GGDEF"/>
    <property type="match status" value="1"/>
</dbReference>
<dbReference type="InterPro" id="IPR001633">
    <property type="entry name" value="EAL_dom"/>
</dbReference>
<dbReference type="InterPro" id="IPR052155">
    <property type="entry name" value="Biofilm_reg_signaling"/>
</dbReference>
<proteinExistence type="predicted"/>
<dbReference type="SUPFAM" id="SSF141868">
    <property type="entry name" value="EAL domain-like"/>
    <property type="match status" value="1"/>
</dbReference>
<feature type="transmembrane region" description="Helical" evidence="1">
    <location>
        <begin position="216"/>
        <end position="238"/>
    </location>
</feature>
<dbReference type="SMART" id="SM00267">
    <property type="entry name" value="GGDEF"/>
    <property type="match status" value="1"/>
</dbReference>
<keyword evidence="1" id="KW-0812">Transmembrane</keyword>
<feature type="transmembrane region" description="Helical" evidence="1">
    <location>
        <begin position="28"/>
        <end position="49"/>
    </location>
</feature>
<gene>
    <name evidence="4" type="ORF">Voc01_032250</name>
</gene>
<evidence type="ECO:0000256" key="1">
    <source>
        <dbReference type="SAM" id="Phobius"/>
    </source>
</evidence>
<sequence>MRVFAPREPQAPSSTGHAYGSRLYRDPVLLGVSALVAASSAWFMLGGGGLHPRVLLLWALQVPLDVVLCWSAWRVRAVATGPARGFWTVFAVATVMWTVGDVIQTFLTALHPDVRTLDGGAAQTGLFIVALAAIVINMLRYPINAHGSAVGRERLAFWLDGAVVFVGGVVLVWCFAIGPAQADNGDLVVPLIGSSVVLVAAFGAVKMVLTGSAPMVAAAAAPMAAATLIQGLAAFLRSEDPNPFISASAFAVRMLPAALLVVGVRIQDLRARADAGNLAPRPRKPYSLLPYGVIAVTFGALIAILPQGVTTRLWGVVLGTIVLTGLVAARQLVAFHDNVSLINRLDGALSELRRHENKLRDQASFDGLTRLANRTVLAEQLTAALGAARRPVEVALLLIDLDDFKIVNDTLGHAAGDALLVSVANRIREAARDGDLVARLGGDEFAVLLRGASGTEAQQVAQRILSALARPVHVFRHDLMVQASIGVASADEHDDRDSLLRDADIAMYAAKDRGKGHYVCYTADMGQRIQDAADLATQLAAAVDNAELSVVYQPIVRLGTGRLLGTEALVRWRHPRRGLISPADFIPLAEETGLIVPIGRWVLGEACRRAAEWWRDQLAGHDLVMAVNVAGRQLREPGFVADVAAALAESGLPARCLSIEVTETAVFDDERAIAALHALRDLGVMLALDDFGTASSSLGLLLTCPVTTLKLDRSFVESITTVARQEAVAMAVIQMANALALNAVAEGVETVEQAALLRGLGYRYAQGYLFSPPVPADEAAKLWAGRQPCGCGRCDADSSGGMVVSVEEAAQPVVSVDA</sequence>
<evidence type="ECO:0008006" key="6">
    <source>
        <dbReference type="Google" id="ProtNLM"/>
    </source>
</evidence>
<feature type="transmembrane region" description="Helical" evidence="1">
    <location>
        <begin position="85"/>
        <end position="109"/>
    </location>
</feature>
<dbReference type="InterPro" id="IPR043128">
    <property type="entry name" value="Rev_trsase/Diguanyl_cyclase"/>
</dbReference>
<feature type="domain" description="GGDEF" evidence="3">
    <location>
        <begin position="392"/>
        <end position="523"/>
    </location>
</feature>
<organism evidence="4 5">
    <name type="scientific">Virgisporangium ochraceum</name>
    <dbReference type="NCBI Taxonomy" id="65505"/>
    <lineage>
        <taxon>Bacteria</taxon>
        <taxon>Bacillati</taxon>
        <taxon>Actinomycetota</taxon>
        <taxon>Actinomycetes</taxon>
        <taxon>Micromonosporales</taxon>
        <taxon>Micromonosporaceae</taxon>
        <taxon>Virgisporangium</taxon>
    </lineage>
</organism>
<feature type="transmembrane region" description="Helical" evidence="1">
    <location>
        <begin position="244"/>
        <end position="266"/>
    </location>
</feature>
<reference evidence="4" key="1">
    <citation type="submission" date="2021-01" db="EMBL/GenBank/DDBJ databases">
        <title>Whole genome shotgun sequence of Virgisporangium ochraceum NBRC 16418.</title>
        <authorList>
            <person name="Komaki H."/>
            <person name="Tamura T."/>
        </authorList>
    </citation>
    <scope>NUCLEOTIDE SEQUENCE</scope>
    <source>
        <strain evidence="4">NBRC 16418</strain>
    </source>
</reference>
<dbReference type="PANTHER" id="PTHR44757">
    <property type="entry name" value="DIGUANYLATE CYCLASE DGCP"/>
    <property type="match status" value="1"/>
</dbReference>
<feature type="transmembrane region" description="Helical" evidence="1">
    <location>
        <begin position="286"/>
        <end position="305"/>
    </location>
</feature>
<name>A0A8J4EBC2_9ACTN</name>
<keyword evidence="1" id="KW-1133">Transmembrane helix</keyword>
<keyword evidence="5" id="KW-1185">Reference proteome</keyword>
<feature type="domain" description="EAL" evidence="2">
    <location>
        <begin position="532"/>
        <end position="787"/>
    </location>
</feature>
<comment type="caution">
    <text evidence="4">The sequence shown here is derived from an EMBL/GenBank/DDBJ whole genome shotgun (WGS) entry which is preliminary data.</text>
</comment>
<protein>
    <recommendedName>
        <fullName evidence="6">Diguanylate cyclase/phosphodiesterase</fullName>
    </recommendedName>
</protein>
<dbReference type="Gene3D" id="3.20.20.450">
    <property type="entry name" value="EAL domain"/>
    <property type="match status" value="1"/>
</dbReference>
<dbReference type="AlphaFoldDB" id="A0A8J4EBC2"/>
<dbReference type="FunFam" id="3.30.70.270:FF:000001">
    <property type="entry name" value="Diguanylate cyclase domain protein"/>
    <property type="match status" value="1"/>
</dbReference>